<evidence type="ECO:0000313" key="1">
    <source>
        <dbReference type="EMBL" id="KKT68480.1"/>
    </source>
</evidence>
<proteinExistence type="predicted"/>
<protein>
    <submittedName>
        <fullName evidence="1">Uncharacterized protein</fullName>
    </submittedName>
</protein>
<dbReference type="AlphaFoldDB" id="A0A0G1JB12"/>
<reference evidence="1 2" key="1">
    <citation type="journal article" date="2015" name="Nature">
        <title>rRNA introns, odd ribosomes, and small enigmatic genomes across a large radiation of phyla.</title>
        <authorList>
            <person name="Brown C.T."/>
            <person name="Hug L.A."/>
            <person name="Thomas B.C."/>
            <person name="Sharon I."/>
            <person name="Castelle C.J."/>
            <person name="Singh A."/>
            <person name="Wilkins M.J."/>
            <person name="Williams K.H."/>
            <person name="Banfield J.F."/>
        </authorList>
    </citation>
    <scope>NUCLEOTIDE SEQUENCE [LARGE SCALE GENOMIC DNA]</scope>
</reference>
<gene>
    <name evidence="1" type="ORF">UW63_C0076G0005</name>
</gene>
<sequence>MGMRKKVRTKWKADRKVNAKKIRKAKAIRLVKAK</sequence>
<organism evidence="1 2">
    <name type="scientific">Candidatus Uhrbacteria bacterium GW2011_GWF2_44_350</name>
    <dbReference type="NCBI Taxonomy" id="1619000"/>
    <lineage>
        <taxon>Bacteria</taxon>
        <taxon>Candidatus Uhriibacteriota</taxon>
    </lineage>
</organism>
<name>A0A0G1JB12_9BACT</name>
<dbReference type="EMBL" id="LCJB01000076">
    <property type="protein sequence ID" value="KKT68480.1"/>
    <property type="molecule type" value="Genomic_DNA"/>
</dbReference>
<evidence type="ECO:0000313" key="2">
    <source>
        <dbReference type="Proteomes" id="UP000034154"/>
    </source>
</evidence>
<dbReference type="Proteomes" id="UP000034154">
    <property type="component" value="Unassembled WGS sequence"/>
</dbReference>
<comment type="caution">
    <text evidence="1">The sequence shown here is derived from an EMBL/GenBank/DDBJ whole genome shotgun (WGS) entry which is preliminary data.</text>
</comment>
<accession>A0A0G1JB12</accession>